<dbReference type="AlphaFoldDB" id="A0AAV1VH97"/>
<accession>A0AAV1VH97</accession>
<gene>
    <name evidence="1" type="ORF">PM001_LOCUS30420</name>
</gene>
<comment type="caution">
    <text evidence="1">The sequence shown here is derived from an EMBL/GenBank/DDBJ whole genome shotgun (WGS) entry which is preliminary data.</text>
</comment>
<reference evidence="1" key="1">
    <citation type="submission" date="2024-01" db="EMBL/GenBank/DDBJ databases">
        <authorList>
            <person name="Webb A."/>
        </authorList>
    </citation>
    <scope>NUCLEOTIDE SEQUENCE</scope>
    <source>
        <strain evidence="1">Pm1</strain>
    </source>
</reference>
<evidence type="ECO:0000313" key="2">
    <source>
        <dbReference type="Proteomes" id="UP001162060"/>
    </source>
</evidence>
<name>A0AAV1VH97_9STRA</name>
<dbReference type="Proteomes" id="UP001162060">
    <property type="component" value="Unassembled WGS sequence"/>
</dbReference>
<sequence>MYWLSMFCPALEQGEYTGDGIDALLVAMQADHCKDKTEGSCAAAARALKEMAPIFDKRRSQVVAIWFSEYISTAKKFEELNQRQMKYDYYRLKYWRYFIVLLQENAEYGRLKEVEMWVLACEEDHDVIDIMLSIVLKARGLVLRMRLLEVLNRAEGVGIDSAVDAIGQIQSPGGDRFARDFLKELAKAYTYYLDLLNAQLRLARVMDDCELWLEKAQLSMVALFLVCVMKYPSEMVLLQEDAVIMDHEFHANVIVIKQALVRHELPSRMFDAQGQEAWKMYWTAVNSFCENKWPERVSKGKSLKKLLRPRTAGAVASVIASSSAGACQLSSTGSSS</sequence>
<evidence type="ECO:0008006" key="3">
    <source>
        <dbReference type="Google" id="ProtNLM"/>
    </source>
</evidence>
<dbReference type="EMBL" id="CAKLBY020000320">
    <property type="protein sequence ID" value="CAK7945270.1"/>
    <property type="molecule type" value="Genomic_DNA"/>
</dbReference>
<proteinExistence type="predicted"/>
<organism evidence="1 2">
    <name type="scientific">Peronospora matthiolae</name>
    <dbReference type="NCBI Taxonomy" id="2874970"/>
    <lineage>
        <taxon>Eukaryota</taxon>
        <taxon>Sar</taxon>
        <taxon>Stramenopiles</taxon>
        <taxon>Oomycota</taxon>
        <taxon>Peronosporomycetes</taxon>
        <taxon>Peronosporales</taxon>
        <taxon>Peronosporaceae</taxon>
        <taxon>Peronospora</taxon>
    </lineage>
</organism>
<protein>
    <recommendedName>
        <fullName evidence="3">Nuclear pore complex protein Nup85</fullName>
    </recommendedName>
</protein>
<evidence type="ECO:0000313" key="1">
    <source>
        <dbReference type="EMBL" id="CAK7945270.1"/>
    </source>
</evidence>